<evidence type="ECO:0000256" key="16">
    <source>
        <dbReference type="ARBA" id="ARBA00076108"/>
    </source>
</evidence>
<comment type="cofactor">
    <cofactor evidence="1">
        <name>pyridoxal 5'-phosphate</name>
        <dbReference type="ChEBI" id="CHEBI:597326"/>
    </cofactor>
</comment>
<dbReference type="GO" id="GO:0070178">
    <property type="term" value="P:D-serine metabolic process"/>
    <property type="evidence" value="ECO:0007669"/>
    <property type="project" value="UniProtKB-ARBA"/>
</dbReference>
<feature type="compositionally biased region" description="Polar residues" evidence="19">
    <location>
        <begin position="17"/>
        <end position="30"/>
    </location>
</feature>
<keyword evidence="4" id="KW-0663">Pyridoxal phosphate</keyword>
<evidence type="ECO:0000256" key="14">
    <source>
        <dbReference type="ARBA" id="ARBA00066592"/>
    </source>
</evidence>
<dbReference type="EC" id="5.1.1.18" evidence="14"/>
<dbReference type="GO" id="GO:0004794">
    <property type="term" value="F:threonine deaminase activity"/>
    <property type="evidence" value="ECO:0007669"/>
    <property type="project" value="TreeGrafter"/>
</dbReference>
<name>A0A2A3EQU8_APICC</name>
<dbReference type="EMBL" id="KZ288194">
    <property type="protein sequence ID" value="PBC33874.1"/>
    <property type="molecule type" value="Genomic_DNA"/>
</dbReference>
<evidence type="ECO:0000256" key="3">
    <source>
        <dbReference type="ARBA" id="ARBA00012093"/>
    </source>
</evidence>
<evidence type="ECO:0000256" key="13">
    <source>
        <dbReference type="ARBA" id="ARBA00066349"/>
    </source>
</evidence>
<dbReference type="GO" id="GO:0003941">
    <property type="term" value="F:L-serine ammonia-lyase activity"/>
    <property type="evidence" value="ECO:0007669"/>
    <property type="project" value="UniProtKB-EC"/>
</dbReference>
<dbReference type="Pfam" id="PF00291">
    <property type="entry name" value="PALP"/>
    <property type="match status" value="2"/>
</dbReference>
<evidence type="ECO:0000256" key="5">
    <source>
        <dbReference type="ARBA" id="ARBA00023239"/>
    </source>
</evidence>
<evidence type="ECO:0000313" key="22">
    <source>
        <dbReference type="Proteomes" id="UP000242457"/>
    </source>
</evidence>
<evidence type="ECO:0000259" key="20">
    <source>
        <dbReference type="Pfam" id="PF00291"/>
    </source>
</evidence>
<dbReference type="SUPFAM" id="SSF53686">
    <property type="entry name" value="Tryptophan synthase beta subunit-like PLP-dependent enzymes"/>
    <property type="match status" value="2"/>
</dbReference>
<evidence type="ECO:0000256" key="10">
    <source>
        <dbReference type="ARBA" id="ARBA00050422"/>
    </source>
</evidence>
<evidence type="ECO:0000256" key="11">
    <source>
        <dbReference type="ARBA" id="ARBA00051769"/>
    </source>
</evidence>
<dbReference type="Proteomes" id="UP000242457">
    <property type="component" value="Unassembled WGS sequence"/>
</dbReference>
<dbReference type="InterPro" id="IPR001926">
    <property type="entry name" value="TrpB-like_PALP"/>
</dbReference>
<organism evidence="21 22">
    <name type="scientific">Apis cerana cerana</name>
    <name type="common">Oriental honeybee</name>
    <dbReference type="NCBI Taxonomy" id="94128"/>
    <lineage>
        <taxon>Eukaryota</taxon>
        <taxon>Metazoa</taxon>
        <taxon>Ecdysozoa</taxon>
        <taxon>Arthropoda</taxon>
        <taxon>Hexapoda</taxon>
        <taxon>Insecta</taxon>
        <taxon>Pterygota</taxon>
        <taxon>Neoptera</taxon>
        <taxon>Endopterygota</taxon>
        <taxon>Hymenoptera</taxon>
        <taxon>Apocrita</taxon>
        <taxon>Aculeata</taxon>
        <taxon>Apoidea</taxon>
        <taxon>Anthophila</taxon>
        <taxon>Apidae</taxon>
        <taxon>Apis</taxon>
    </lineage>
</organism>
<dbReference type="GO" id="GO:0030378">
    <property type="term" value="F:serine racemase activity"/>
    <property type="evidence" value="ECO:0007669"/>
    <property type="project" value="UniProtKB-EC"/>
</dbReference>
<dbReference type="AlphaFoldDB" id="A0A2A3EQU8"/>
<dbReference type="GO" id="GO:0008721">
    <property type="term" value="F:D-serine ammonia-lyase activity"/>
    <property type="evidence" value="ECO:0007669"/>
    <property type="project" value="UniProtKB-EC"/>
</dbReference>
<dbReference type="Gene3D" id="3.40.50.1100">
    <property type="match status" value="4"/>
</dbReference>
<dbReference type="GO" id="GO:0006567">
    <property type="term" value="P:L-threonine catabolic process"/>
    <property type="evidence" value="ECO:0007669"/>
    <property type="project" value="TreeGrafter"/>
</dbReference>
<evidence type="ECO:0000256" key="2">
    <source>
        <dbReference type="ARBA" id="ARBA00010869"/>
    </source>
</evidence>
<sequence>MRNLNQNGEEFDLIAESGSNDFDNSSTTTIRQEENEEDDLNDPYCVEDNPQRITFEDVTSAAFKIKCGIVNTPCVERGARYALVMLSEEQKKIGVISASLGNHAGALCYHGYKLGIPVTVVMPVIAPIMKIVACRQYGANVIVDGLDMEEARRIALRRAKKKGLTYINGYDYPDVIAGQGTLGLEIVEQVSNIDAVVVPIGGGGLIAGVALAVKNLHPNGVESEKCPSFYKARKADRPTYTRIDSTLADGLAVPVVGYNAFATANPLIDKLVVVKEEWIAIAILKLVENEKCIVEGAGATGLAAILAGQLEELKGKRVVLPLSGGNIDTTILGRCLDRGLAAEGRLLKFTVTVSDRPGGIAELCRMLASIGVSIKDIMHERAWIMSDIFSVDVKVVCETRNREHAEQLKNMLYQKYQKVVFGTSDVATLNLPKSRLSDTIGVDLYLKKDFLQVTGSFKERGARYALMMLTDEQKKLGVVSASCGNHAAAISYHGYKLGIPVTVVMPVMAPVIKIIACRQYGANVIVHGPDMEEARRTALRTGKEKGLVYINGYDHPDIVAGQGTLGLEIVEQVPNIDAVVIPIGGGGLIAGVALAVKSLHPGVMIIGVESEMCPSFYRARKAGRPTYTPVGPTLAEGLAVPVVGYNAFATANPLIDKVVVVREDWIAVAILKLLEDDKCIVEGAGAIGLAAILAGQLEELKGKRVVLPLSGGNIGTMVLVRCLERGLAVEGRLLKFTVTVSDRPDEIAELCRTLASIGVSIKDITYERTWIMTDFFSVDVRVICETRNREHAEQLKKMLYQKYQKITFAPSDVAALTLH</sequence>
<accession>A0A2A3EQU8</accession>
<comment type="catalytic activity">
    <reaction evidence="9">
        <text>L-serine = pyruvate + NH4(+)</text>
        <dbReference type="Rhea" id="RHEA:19169"/>
        <dbReference type="ChEBI" id="CHEBI:15361"/>
        <dbReference type="ChEBI" id="CHEBI:28938"/>
        <dbReference type="ChEBI" id="CHEBI:33384"/>
        <dbReference type="EC" id="4.3.1.17"/>
    </reaction>
</comment>
<evidence type="ECO:0000256" key="7">
    <source>
        <dbReference type="ARBA" id="ARBA00041766"/>
    </source>
</evidence>
<evidence type="ECO:0000256" key="8">
    <source>
        <dbReference type="ARBA" id="ARBA00042605"/>
    </source>
</evidence>
<evidence type="ECO:0000256" key="19">
    <source>
        <dbReference type="SAM" id="MobiDB-lite"/>
    </source>
</evidence>
<feature type="domain" description="Tryptophan synthase beta chain-like PALP" evidence="20">
    <location>
        <begin position="77"/>
        <end position="324"/>
    </location>
</feature>
<feature type="domain" description="Tryptophan synthase beta chain-like PALP" evidence="20">
    <location>
        <begin position="434"/>
        <end position="711"/>
    </location>
</feature>
<keyword evidence="5" id="KW-0456">Lyase</keyword>
<evidence type="ECO:0000256" key="4">
    <source>
        <dbReference type="ARBA" id="ARBA00022898"/>
    </source>
</evidence>
<dbReference type="STRING" id="94128.A0A2A3EQU8"/>
<evidence type="ECO:0000256" key="6">
    <source>
        <dbReference type="ARBA" id="ARBA00031418"/>
    </source>
</evidence>
<dbReference type="FunFam" id="3.40.50.1100:FF:000007">
    <property type="entry name" value="L-threonine dehydratase catabolic TdcB"/>
    <property type="match status" value="2"/>
</dbReference>
<dbReference type="PANTHER" id="PTHR48078:SF19">
    <property type="entry name" value="ACT DOMAIN-CONTAINING PROTEIN"/>
    <property type="match status" value="1"/>
</dbReference>
<dbReference type="GO" id="GO:0005524">
    <property type="term" value="F:ATP binding"/>
    <property type="evidence" value="ECO:0007669"/>
    <property type="project" value="UniProtKB-ARBA"/>
</dbReference>
<dbReference type="EC" id="4.3.1.17" evidence="3"/>
<dbReference type="InterPro" id="IPR036052">
    <property type="entry name" value="TrpB-like_PALP_sf"/>
</dbReference>
<evidence type="ECO:0000256" key="1">
    <source>
        <dbReference type="ARBA" id="ARBA00001933"/>
    </source>
</evidence>
<evidence type="ECO:0000256" key="18">
    <source>
        <dbReference type="ARBA" id="ARBA00081761"/>
    </source>
</evidence>
<dbReference type="InterPro" id="IPR050147">
    <property type="entry name" value="Ser/Thr_Dehydratase"/>
</dbReference>
<proteinExistence type="inferred from homology"/>
<evidence type="ECO:0000256" key="12">
    <source>
        <dbReference type="ARBA" id="ARBA00056426"/>
    </source>
</evidence>
<dbReference type="EC" id="4.3.1.18" evidence="13"/>
<dbReference type="InterPro" id="IPR044561">
    <property type="entry name" value="ACT_ThrD-II-like"/>
</dbReference>
<dbReference type="OrthoDB" id="4418812at2759"/>
<dbReference type="GO" id="GO:0009097">
    <property type="term" value="P:isoleucine biosynthetic process"/>
    <property type="evidence" value="ECO:0007669"/>
    <property type="project" value="TreeGrafter"/>
</dbReference>
<reference evidence="21" key="1">
    <citation type="submission" date="2014-07" db="EMBL/GenBank/DDBJ databases">
        <title>Genomic and transcriptomic analysis on Apis cerana provide comprehensive insights into honey bee biology.</title>
        <authorList>
            <person name="Diao Q."/>
            <person name="Sun L."/>
            <person name="Zheng H."/>
            <person name="Zheng H."/>
            <person name="Xu S."/>
            <person name="Wang S."/>
            <person name="Zeng Z."/>
            <person name="Hu F."/>
            <person name="Su S."/>
            <person name="Wu J."/>
        </authorList>
    </citation>
    <scope>NUCLEOTIDE SEQUENCE [LARGE SCALE GENOMIC DNA]</scope>
    <source>
        <tissue evidence="21">Pupae without intestine</tissue>
    </source>
</reference>
<evidence type="ECO:0000256" key="15">
    <source>
        <dbReference type="ARBA" id="ARBA00070760"/>
    </source>
</evidence>
<dbReference type="FunFam" id="3.40.50.1100:FF:000041">
    <property type="entry name" value="Threonine ammonia-lyase, variant"/>
    <property type="match status" value="2"/>
</dbReference>
<dbReference type="CDD" id="cd04886">
    <property type="entry name" value="ACT_ThrD-II-like"/>
    <property type="match status" value="2"/>
</dbReference>
<evidence type="ECO:0000256" key="17">
    <source>
        <dbReference type="ARBA" id="ARBA00081060"/>
    </source>
</evidence>
<evidence type="ECO:0000313" key="21">
    <source>
        <dbReference type="EMBL" id="PBC33874.1"/>
    </source>
</evidence>
<comment type="catalytic activity">
    <reaction evidence="11">
        <text>L-serine = D-serine</text>
        <dbReference type="Rhea" id="RHEA:10980"/>
        <dbReference type="ChEBI" id="CHEBI:33384"/>
        <dbReference type="ChEBI" id="CHEBI:35247"/>
        <dbReference type="EC" id="5.1.1.18"/>
    </reaction>
</comment>
<comment type="function">
    <text evidence="12">Catalyzes the synthesis of D-serine from L-serine. D-serine is a key coagonist with glutamate at NMDA receptors. Has dehydratase activity towards both L-serine and D-serine.</text>
</comment>
<comment type="similarity">
    <text evidence="2">Belongs to the serine/threonine dehydratase family.</text>
</comment>
<keyword evidence="22" id="KW-1185">Reference proteome</keyword>
<comment type="catalytic activity">
    <reaction evidence="10">
        <text>D-serine = pyruvate + NH4(+)</text>
        <dbReference type="Rhea" id="RHEA:13977"/>
        <dbReference type="ChEBI" id="CHEBI:15361"/>
        <dbReference type="ChEBI" id="CHEBI:28938"/>
        <dbReference type="ChEBI" id="CHEBI:35247"/>
        <dbReference type="EC" id="4.3.1.18"/>
    </reaction>
</comment>
<protein>
    <recommendedName>
        <fullName evidence="15">Serine racemase</fullName>
        <ecNumber evidence="3">4.3.1.17</ecNumber>
        <ecNumber evidence="13">4.3.1.18</ecNumber>
        <ecNumber evidence="14">5.1.1.18</ecNumber>
    </recommendedName>
    <alternativeName>
        <fullName evidence="16">D-serine ammonia-lyase</fullName>
    </alternativeName>
    <alternativeName>
        <fullName evidence="18">D-serine dehydratase</fullName>
    </alternativeName>
    <alternativeName>
        <fullName evidence="17">L-serine ammonia-lyase</fullName>
    </alternativeName>
    <alternativeName>
        <fullName evidence="7">L-serine deaminase</fullName>
    </alternativeName>
    <alternativeName>
        <fullName evidence="6">L-serine dehydratase</fullName>
    </alternativeName>
    <alternativeName>
        <fullName evidence="8">L-threonine dehydratase</fullName>
    </alternativeName>
</protein>
<dbReference type="PANTHER" id="PTHR48078">
    <property type="entry name" value="THREONINE DEHYDRATASE, MITOCHONDRIAL-RELATED"/>
    <property type="match status" value="1"/>
</dbReference>
<dbReference type="CDD" id="cd01562">
    <property type="entry name" value="Thr-dehyd"/>
    <property type="match status" value="2"/>
</dbReference>
<feature type="region of interest" description="Disordered" evidence="19">
    <location>
        <begin position="14"/>
        <end position="44"/>
    </location>
</feature>
<dbReference type="GO" id="GO:0030170">
    <property type="term" value="F:pyridoxal phosphate binding"/>
    <property type="evidence" value="ECO:0007669"/>
    <property type="project" value="UniProtKB-ARBA"/>
</dbReference>
<gene>
    <name evidence="21" type="ORF">APICC_06803</name>
</gene>
<evidence type="ECO:0000256" key="9">
    <source>
        <dbReference type="ARBA" id="ARBA00049406"/>
    </source>
</evidence>
<dbReference type="GO" id="GO:0006565">
    <property type="term" value="P:L-serine catabolic process"/>
    <property type="evidence" value="ECO:0007669"/>
    <property type="project" value="TreeGrafter"/>
</dbReference>